<keyword evidence="3" id="KW-0479">Metal-binding</keyword>
<dbReference type="AlphaFoldDB" id="A0AAU8J8P7"/>
<dbReference type="CDD" id="cd00207">
    <property type="entry name" value="fer2"/>
    <property type="match status" value="1"/>
</dbReference>
<dbReference type="InterPro" id="IPR036010">
    <property type="entry name" value="2Fe-2S_ferredoxin-like_sf"/>
</dbReference>
<comment type="similarity">
    <text evidence="1">Belongs to the adrenodoxin/putidaredoxin family.</text>
</comment>
<dbReference type="Gene3D" id="3.10.20.30">
    <property type="match status" value="1"/>
</dbReference>
<keyword evidence="5" id="KW-0411">Iron-sulfur</keyword>
<evidence type="ECO:0000256" key="2">
    <source>
        <dbReference type="ARBA" id="ARBA00022714"/>
    </source>
</evidence>
<dbReference type="InterPro" id="IPR001055">
    <property type="entry name" value="Adrenodoxin-like"/>
</dbReference>
<proteinExistence type="inferred from homology"/>
<dbReference type="GO" id="GO:0140647">
    <property type="term" value="P:P450-containing electron transport chain"/>
    <property type="evidence" value="ECO:0007669"/>
    <property type="project" value="InterPro"/>
</dbReference>
<accession>A0AAU8J8P7</accession>
<evidence type="ECO:0000256" key="6">
    <source>
        <dbReference type="ARBA" id="ARBA00034078"/>
    </source>
</evidence>
<keyword evidence="2" id="KW-0001">2Fe-2S</keyword>
<comment type="cofactor">
    <cofactor evidence="6">
        <name>[2Fe-2S] cluster</name>
        <dbReference type="ChEBI" id="CHEBI:190135"/>
    </cofactor>
</comment>
<dbReference type="PROSITE" id="PS51085">
    <property type="entry name" value="2FE2S_FER_2"/>
    <property type="match status" value="1"/>
</dbReference>
<evidence type="ECO:0000256" key="4">
    <source>
        <dbReference type="ARBA" id="ARBA00023004"/>
    </source>
</evidence>
<evidence type="ECO:0000313" key="8">
    <source>
        <dbReference type="EMBL" id="XCM34587.1"/>
    </source>
</evidence>
<evidence type="ECO:0000256" key="1">
    <source>
        <dbReference type="ARBA" id="ARBA00010914"/>
    </source>
</evidence>
<dbReference type="InterPro" id="IPR012675">
    <property type="entry name" value="Beta-grasp_dom_sf"/>
</dbReference>
<dbReference type="InterPro" id="IPR001041">
    <property type="entry name" value="2Fe-2S_ferredoxin-type"/>
</dbReference>
<reference evidence="8" key="1">
    <citation type="submission" date="2024-07" db="EMBL/GenBank/DDBJ databases">
        <authorList>
            <person name="Kim Y.J."/>
            <person name="Jeong J.Y."/>
        </authorList>
    </citation>
    <scope>NUCLEOTIDE SEQUENCE</scope>
    <source>
        <strain evidence="8">GIHE-MW2</strain>
    </source>
</reference>
<evidence type="ECO:0000259" key="7">
    <source>
        <dbReference type="PROSITE" id="PS51085"/>
    </source>
</evidence>
<dbReference type="Pfam" id="PF00111">
    <property type="entry name" value="Fer2"/>
    <property type="match status" value="1"/>
</dbReference>
<dbReference type="GO" id="GO:0051537">
    <property type="term" value="F:2 iron, 2 sulfur cluster binding"/>
    <property type="evidence" value="ECO:0007669"/>
    <property type="project" value="UniProtKB-KW"/>
</dbReference>
<keyword evidence="4" id="KW-0408">Iron</keyword>
<dbReference type="PANTHER" id="PTHR23426:SF65">
    <property type="entry name" value="FERREDOXIN-2, MITOCHONDRIAL"/>
    <property type="match status" value="1"/>
</dbReference>
<dbReference type="GO" id="GO:0009055">
    <property type="term" value="F:electron transfer activity"/>
    <property type="evidence" value="ECO:0007669"/>
    <property type="project" value="TreeGrafter"/>
</dbReference>
<gene>
    <name evidence="8" type="ORF">ABWT76_003194</name>
</gene>
<evidence type="ECO:0000256" key="5">
    <source>
        <dbReference type="ARBA" id="ARBA00023014"/>
    </source>
</evidence>
<dbReference type="EMBL" id="CP159837">
    <property type="protein sequence ID" value="XCM34587.1"/>
    <property type="molecule type" value="Genomic_DNA"/>
</dbReference>
<dbReference type="RefSeq" id="WP_054464458.1">
    <property type="nucleotide sequence ID" value="NZ_CP159837.1"/>
</dbReference>
<feature type="domain" description="2Fe-2S ferredoxin-type" evidence="7">
    <location>
        <begin position="3"/>
        <end position="99"/>
    </location>
</feature>
<sequence length="160" mass="17460">MVKTVRLEPIAQNTEIQTNANLLSALLQEDLHVLKECGGRGMCATCHVYIKDGMESLSGISKREQRTLEVITTAKPNSRLACQSRVLGEGVVVEVPAGMYIDAIEDIEALIGRRTEQPLLHPLTGEVVVESGKLITRSVITQLKDVRLAVGETLARTRDA</sequence>
<dbReference type="SUPFAM" id="SSF54292">
    <property type="entry name" value="2Fe-2S ferredoxin-like"/>
    <property type="match status" value="1"/>
</dbReference>
<protein>
    <submittedName>
        <fullName evidence="8">2Fe-2S iron-sulfur cluster-binding protein</fullName>
    </submittedName>
</protein>
<name>A0AAU8J8P7_9CYAN</name>
<evidence type="ECO:0000256" key="3">
    <source>
        <dbReference type="ARBA" id="ARBA00022723"/>
    </source>
</evidence>
<dbReference type="GO" id="GO:0046872">
    <property type="term" value="F:metal ion binding"/>
    <property type="evidence" value="ECO:0007669"/>
    <property type="project" value="UniProtKB-KW"/>
</dbReference>
<organism evidence="8">
    <name type="scientific">Planktothricoides raciborskii GIHE-MW2</name>
    <dbReference type="NCBI Taxonomy" id="2792601"/>
    <lineage>
        <taxon>Bacteria</taxon>
        <taxon>Bacillati</taxon>
        <taxon>Cyanobacteriota</taxon>
        <taxon>Cyanophyceae</taxon>
        <taxon>Oscillatoriophycideae</taxon>
        <taxon>Oscillatoriales</taxon>
        <taxon>Oscillatoriaceae</taxon>
        <taxon>Planktothricoides</taxon>
    </lineage>
</organism>
<dbReference type="PANTHER" id="PTHR23426">
    <property type="entry name" value="FERREDOXIN/ADRENODOXIN"/>
    <property type="match status" value="1"/>
</dbReference>